<dbReference type="InterPro" id="IPR058294">
    <property type="entry name" value="DUF7988"/>
</dbReference>
<dbReference type="RefSeq" id="WP_276303553.1">
    <property type="nucleotide sequence ID" value="NZ_CP119992.1"/>
</dbReference>
<reference evidence="2 3" key="1">
    <citation type="journal article" date="2019" name="Int. J. Syst. Evol. Microbiol.">
        <title>The Global Catalogue of Microorganisms (GCM) 10K type strain sequencing project: providing services to taxonomists for standard genome sequencing and annotation.</title>
        <authorList>
            <consortium name="The Broad Institute Genomics Platform"/>
            <consortium name="The Broad Institute Genome Sequencing Center for Infectious Disease"/>
            <person name="Wu L."/>
            <person name="Ma J."/>
        </authorList>
    </citation>
    <scope>NUCLEOTIDE SEQUENCE [LARGE SCALE GENOMIC DNA]</scope>
    <source>
        <strain evidence="2 3">PSR21</strain>
    </source>
</reference>
<proteinExistence type="predicted"/>
<name>A0ABD6AAJ6_9EURY</name>
<evidence type="ECO:0000313" key="3">
    <source>
        <dbReference type="Proteomes" id="UP001596547"/>
    </source>
</evidence>
<feature type="domain" description="DUF7988" evidence="1">
    <location>
        <begin position="3"/>
        <end position="132"/>
    </location>
</feature>
<dbReference type="Pfam" id="PF25950">
    <property type="entry name" value="DUF7988"/>
    <property type="match status" value="1"/>
</dbReference>
<accession>A0ABD6AAJ6</accession>
<comment type="caution">
    <text evidence="2">The sequence shown here is derived from an EMBL/GenBank/DDBJ whole genome shotgun (WGS) entry which is preliminary data.</text>
</comment>
<keyword evidence="3" id="KW-1185">Reference proteome</keyword>
<gene>
    <name evidence="2" type="ORF">ACFQPE_10355</name>
</gene>
<dbReference type="AlphaFoldDB" id="A0ABD6AAJ6"/>
<dbReference type="EMBL" id="JBHTBF010000002">
    <property type="protein sequence ID" value="MFC7317195.1"/>
    <property type="molecule type" value="Genomic_DNA"/>
</dbReference>
<evidence type="ECO:0000259" key="1">
    <source>
        <dbReference type="Pfam" id="PF25950"/>
    </source>
</evidence>
<dbReference type="Proteomes" id="UP001596547">
    <property type="component" value="Unassembled WGS sequence"/>
</dbReference>
<dbReference type="GeneID" id="79316150"/>
<evidence type="ECO:0000313" key="2">
    <source>
        <dbReference type="EMBL" id="MFC7317195.1"/>
    </source>
</evidence>
<sequence>MREAVRTYLLTEHRRLVERVLDCADAVAESEDLDTVDSLSNPLSAALAHAGITQQFPGVLAGAVEAAGEELPADPVAAPPYVVVTSAGPILRATLDSGRLVVRIEVFRLEHGPRRYVRTARTPEAAVSVEVR</sequence>
<organism evidence="2 3">
    <name type="scientific">Halomarina halobia</name>
    <dbReference type="NCBI Taxonomy" id="3033386"/>
    <lineage>
        <taxon>Archaea</taxon>
        <taxon>Methanobacteriati</taxon>
        <taxon>Methanobacteriota</taxon>
        <taxon>Stenosarchaea group</taxon>
        <taxon>Halobacteria</taxon>
        <taxon>Halobacteriales</taxon>
        <taxon>Natronomonadaceae</taxon>
        <taxon>Halomarina</taxon>
    </lineage>
</organism>
<protein>
    <recommendedName>
        <fullName evidence="1">DUF7988 domain-containing protein</fullName>
    </recommendedName>
</protein>